<sequence length="138" mass="16042">MHYKPWIKVFDDYKFRTNDVKNFDLLKSNLWVTTEFHLIGAILPFYKSLLPKIIRCDISRLYLYHSANVPLEYFIKLTESGKVKSLTISETKIVDSQNSTVPIEEIFKYVLNASAIMINPAFLTKQTMKILNSSKRGC</sequence>
<dbReference type="WBParaSite" id="PDA_v2.g7291.t1">
    <property type="protein sequence ID" value="PDA_v2.g7291.t1"/>
    <property type="gene ID" value="PDA_v2.g7291"/>
</dbReference>
<dbReference type="Proteomes" id="UP000887578">
    <property type="component" value="Unplaced"/>
</dbReference>
<protein>
    <submittedName>
        <fullName evidence="2">Uncharacterized protein</fullName>
    </submittedName>
</protein>
<organism evidence="1 2">
    <name type="scientific">Panagrolaimus davidi</name>
    <dbReference type="NCBI Taxonomy" id="227884"/>
    <lineage>
        <taxon>Eukaryota</taxon>
        <taxon>Metazoa</taxon>
        <taxon>Ecdysozoa</taxon>
        <taxon>Nematoda</taxon>
        <taxon>Chromadorea</taxon>
        <taxon>Rhabditida</taxon>
        <taxon>Tylenchina</taxon>
        <taxon>Panagrolaimomorpha</taxon>
        <taxon>Panagrolaimoidea</taxon>
        <taxon>Panagrolaimidae</taxon>
        <taxon>Panagrolaimus</taxon>
    </lineage>
</organism>
<name>A0A914QUB8_9BILA</name>
<reference evidence="2" key="1">
    <citation type="submission" date="2022-11" db="UniProtKB">
        <authorList>
            <consortium name="WormBaseParasite"/>
        </authorList>
    </citation>
    <scope>IDENTIFICATION</scope>
</reference>
<keyword evidence="1" id="KW-1185">Reference proteome</keyword>
<evidence type="ECO:0000313" key="1">
    <source>
        <dbReference type="Proteomes" id="UP000887578"/>
    </source>
</evidence>
<evidence type="ECO:0000313" key="2">
    <source>
        <dbReference type="WBParaSite" id="PDA_v2.g7291.t1"/>
    </source>
</evidence>
<proteinExistence type="predicted"/>
<dbReference type="AlphaFoldDB" id="A0A914QUB8"/>
<accession>A0A914QUB8</accession>